<evidence type="ECO:0000256" key="1">
    <source>
        <dbReference type="ARBA" id="ARBA00022987"/>
    </source>
</evidence>
<accession>M0MLI4</accession>
<evidence type="ECO:0000256" key="2">
    <source>
        <dbReference type="ARBA" id="ARBA00035108"/>
    </source>
</evidence>
<feature type="compositionally biased region" description="Polar residues" evidence="4">
    <location>
        <begin position="91"/>
        <end position="105"/>
    </location>
</feature>
<dbReference type="PANTHER" id="PTHR35344:SF4">
    <property type="entry name" value="GAS VESICLE PROTEIN A1"/>
    <property type="match status" value="1"/>
</dbReference>
<dbReference type="EMBL" id="AOMD01000013">
    <property type="protein sequence ID" value="EMA46542.1"/>
    <property type="molecule type" value="Genomic_DNA"/>
</dbReference>
<name>M0MLI4_9EURY</name>
<organism evidence="5 6">
    <name type="scientific">Halococcus saccharolyticus DSM 5350</name>
    <dbReference type="NCBI Taxonomy" id="1227455"/>
    <lineage>
        <taxon>Archaea</taxon>
        <taxon>Methanobacteriati</taxon>
        <taxon>Methanobacteriota</taxon>
        <taxon>Stenosarchaea group</taxon>
        <taxon>Halobacteria</taxon>
        <taxon>Halobacteriales</taxon>
        <taxon>Halococcaceae</taxon>
        <taxon>Halococcus</taxon>
    </lineage>
</organism>
<dbReference type="InterPro" id="IPR000638">
    <property type="entry name" value="Gas-vesicle_GvpA-like"/>
</dbReference>
<dbReference type="STRING" id="1227455.C449_04315"/>
<dbReference type="NCBIfam" id="NF046091">
    <property type="entry name" value="halo_gas_GvpM"/>
    <property type="match status" value="1"/>
</dbReference>
<comment type="caution">
    <text evidence="5">The sequence shown here is derived from an EMBL/GenBank/DDBJ whole genome shotgun (WGS) entry which is preliminary data.</text>
</comment>
<reference evidence="5 6" key="1">
    <citation type="journal article" date="2014" name="PLoS Genet.">
        <title>Phylogenetically driven sequencing of extremely halophilic archaea reveals strategies for static and dynamic osmo-response.</title>
        <authorList>
            <person name="Becker E.A."/>
            <person name="Seitzer P.M."/>
            <person name="Tritt A."/>
            <person name="Larsen D."/>
            <person name="Krusor M."/>
            <person name="Yao A.I."/>
            <person name="Wu D."/>
            <person name="Madern D."/>
            <person name="Eisen J.A."/>
            <person name="Darling A.E."/>
            <person name="Facciotti M.T."/>
        </authorList>
    </citation>
    <scope>NUCLEOTIDE SEQUENCE [LARGE SCALE GENOMIC DNA]</scope>
    <source>
        <strain evidence="5 6">DSM 5350</strain>
    </source>
</reference>
<dbReference type="Proteomes" id="UP000011669">
    <property type="component" value="Unassembled WGS sequence"/>
</dbReference>
<dbReference type="InterPro" id="IPR018493">
    <property type="entry name" value="GvpA-like_CS"/>
</dbReference>
<dbReference type="GO" id="GO:0012506">
    <property type="term" value="C:vesicle membrane"/>
    <property type="evidence" value="ECO:0007669"/>
    <property type="project" value="InterPro"/>
</dbReference>
<evidence type="ECO:0000256" key="3">
    <source>
        <dbReference type="ARBA" id="ARBA00035646"/>
    </source>
</evidence>
<gene>
    <name evidence="5" type="ORF">C449_04315</name>
</gene>
<dbReference type="PROSITE" id="PS00234">
    <property type="entry name" value="GAS_VESICLE_A_1"/>
    <property type="match status" value="1"/>
</dbReference>
<proteinExistence type="inferred from homology"/>
<sequence length="105" mass="11503">MKPSKPENGAVVDLVDAILRDGVVLQADVIISVADVPLIGLKLRAALAGMDTMTEYGIFEEWDVTHRRRARDDTRQSSFAASERTPIDAEQANTDSQDTNAETDE</sequence>
<protein>
    <submittedName>
        <fullName evidence="5">Gas vesicle protein</fullName>
    </submittedName>
</protein>
<keyword evidence="6" id="KW-1185">Reference proteome</keyword>
<dbReference type="PATRIC" id="fig|1227455.4.peg.876"/>
<comment type="subcellular location">
    <subcellularLocation>
        <location evidence="2">Gas vesicle</location>
    </subcellularLocation>
</comment>
<dbReference type="GO" id="GO:0031411">
    <property type="term" value="C:gas vesicle"/>
    <property type="evidence" value="ECO:0007669"/>
    <property type="project" value="UniProtKB-SubCell"/>
</dbReference>
<dbReference type="Pfam" id="PF00741">
    <property type="entry name" value="Gas_vesicle"/>
    <property type="match status" value="1"/>
</dbReference>
<dbReference type="InterPro" id="IPR050530">
    <property type="entry name" value="GvpA"/>
</dbReference>
<dbReference type="InParanoid" id="M0MLI4"/>
<feature type="region of interest" description="Disordered" evidence="4">
    <location>
        <begin position="67"/>
        <end position="105"/>
    </location>
</feature>
<dbReference type="PANTHER" id="PTHR35344">
    <property type="entry name" value="GAS VESICLE STRUCTURAL PROTEIN 2-RELATED"/>
    <property type="match status" value="1"/>
</dbReference>
<dbReference type="OrthoDB" id="131850at2157"/>
<dbReference type="RefSeq" id="WP_006076718.1">
    <property type="nucleotide sequence ID" value="NZ_AOMD01000013.1"/>
</dbReference>
<evidence type="ECO:0000313" key="6">
    <source>
        <dbReference type="Proteomes" id="UP000011669"/>
    </source>
</evidence>
<dbReference type="PROSITE" id="PS00669">
    <property type="entry name" value="GAS_VESICLE_A_2"/>
    <property type="match status" value="1"/>
</dbReference>
<keyword evidence="1" id="KW-0304">Gas vesicle</keyword>
<evidence type="ECO:0000313" key="5">
    <source>
        <dbReference type="EMBL" id="EMA46542.1"/>
    </source>
</evidence>
<dbReference type="GO" id="GO:0005198">
    <property type="term" value="F:structural molecule activity"/>
    <property type="evidence" value="ECO:0007669"/>
    <property type="project" value="InterPro"/>
</dbReference>
<comment type="similarity">
    <text evidence="3">Belongs to the gas vesicle GvpA family.</text>
</comment>
<evidence type="ECO:0000256" key="4">
    <source>
        <dbReference type="SAM" id="MobiDB-lite"/>
    </source>
</evidence>
<dbReference type="AlphaFoldDB" id="M0MLI4"/>